<feature type="transmembrane region" description="Helical" evidence="11">
    <location>
        <begin position="186"/>
        <end position="207"/>
    </location>
</feature>
<keyword evidence="3" id="KW-0813">Transport</keyword>
<evidence type="ECO:0000256" key="3">
    <source>
        <dbReference type="ARBA" id="ARBA00022448"/>
    </source>
</evidence>
<evidence type="ECO:0000256" key="6">
    <source>
        <dbReference type="ARBA" id="ARBA00022989"/>
    </source>
</evidence>
<dbReference type="Pfam" id="PF00999">
    <property type="entry name" value="Na_H_Exchanger"/>
    <property type="match status" value="1"/>
</dbReference>
<evidence type="ECO:0000256" key="8">
    <source>
        <dbReference type="ARBA" id="ARBA00023065"/>
    </source>
</evidence>
<dbReference type="GO" id="GO:0006814">
    <property type="term" value="P:sodium ion transport"/>
    <property type="evidence" value="ECO:0007669"/>
    <property type="project" value="UniProtKB-KW"/>
</dbReference>
<evidence type="ECO:0000256" key="7">
    <source>
        <dbReference type="ARBA" id="ARBA00023053"/>
    </source>
</evidence>
<evidence type="ECO:0000256" key="5">
    <source>
        <dbReference type="ARBA" id="ARBA00022692"/>
    </source>
</evidence>
<dbReference type="OrthoDB" id="9793589at2"/>
<evidence type="ECO:0000256" key="11">
    <source>
        <dbReference type="SAM" id="Phobius"/>
    </source>
</evidence>
<evidence type="ECO:0000313" key="14">
    <source>
        <dbReference type="Proteomes" id="UP000051442"/>
    </source>
</evidence>
<evidence type="ECO:0000256" key="1">
    <source>
        <dbReference type="ARBA" id="ARBA00004141"/>
    </source>
</evidence>
<feature type="transmembrane region" description="Helical" evidence="11">
    <location>
        <begin position="262"/>
        <end position="280"/>
    </location>
</feature>
<dbReference type="EMBL" id="AYZM01000042">
    <property type="protein sequence ID" value="KRN26181.1"/>
    <property type="molecule type" value="Genomic_DNA"/>
</dbReference>
<dbReference type="PATRIC" id="fig|1423804.4.peg.2853"/>
<keyword evidence="9 11" id="KW-0472">Membrane</keyword>
<dbReference type="STRING" id="1423804.FD14_GL002640"/>
<dbReference type="PANTHER" id="PTHR43562:SF3">
    <property type="entry name" value="SODIUM ION_PROTON EXCHANGER (EUROFUNG)"/>
    <property type="match status" value="1"/>
</dbReference>
<dbReference type="NCBIfam" id="TIGR00932">
    <property type="entry name" value="2a37"/>
    <property type="match status" value="1"/>
</dbReference>
<organism evidence="13 14">
    <name type="scientific">Secundilactobacillus similis DSM 23365 = JCM 2765</name>
    <dbReference type="NCBI Taxonomy" id="1423804"/>
    <lineage>
        <taxon>Bacteria</taxon>
        <taxon>Bacillati</taxon>
        <taxon>Bacillota</taxon>
        <taxon>Bacilli</taxon>
        <taxon>Lactobacillales</taxon>
        <taxon>Lactobacillaceae</taxon>
        <taxon>Secundilactobacillus</taxon>
    </lineage>
</organism>
<dbReference type="GO" id="GO:0008324">
    <property type="term" value="F:monoatomic cation transmembrane transporter activity"/>
    <property type="evidence" value="ECO:0007669"/>
    <property type="project" value="InterPro"/>
</dbReference>
<evidence type="ECO:0000256" key="10">
    <source>
        <dbReference type="ARBA" id="ARBA00023201"/>
    </source>
</evidence>
<keyword evidence="4" id="KW-0050">Antiport</keyword>
<feature type="transmembrane region" description="Helical" evidence="11">
    <location>
        <begin position="52"/>
        <end position="71"/>
    </location>
</feature>
<comment type="subcellular location">
    <subcellularLocation>
        <location evidence="1">Membrane</location>
        <topology evidence="1">Multi-pass membrane protein</topology>
    </subcellularLocation>
</comment>
<keyword evidence="5 11" id="KW-0812">Transmembrane</keyword>
<dbReference type="AlphaFoldDB" id="A0A0R2FIY8"/>
<feature type="transmembrane region" description="Helical" evidence="11">
    <location>
        <begin position="83"/>
        <end position="102"/>
    </location>
</feature>
<dbReference type="InterPro" id="IPR004771">
    <property type="entry name" value="K/H_exchanger"/>
</dbReference>
<feature type="transmembrane region" description="Helical" evidence="11">
    <location>
        <begin position="354"/>
        <end position="373"/>
    </location>
</feature>
<dbReference type="GO" id="GO:1902600">
    <property type="term" value="P:proton transmembrane transport"/>
    <property type="evidence" value="ECO:0007669"/>
    <property type="project" value="InterPro"/>
</dbReference>
<dbReference type="Proteomes" id="UP000051442">
    <property type="component" value="Unassembled WGS sequence"/>
</dbReference>
<feature type="domain" description="Cation/H+ exchanger transmembrane" evidence="12">
    <location>
        <begin position="13"/>
        <end position="373"/>
    </location>
</feature>
<sequence length="395" mass="42331">MTYLGEIALILFATTIAGALSQRIGIPSVIGQLLVGILLGPALLNWLQPGELVHVGSEIGVIILMFMAGLESDLKLLKRYFKPAISVATLGVIVPMVCFYIYGIVMHQSFERAVFWGIVFAATSVSISVEVLREFGKLNSKEGATILGAAVVDDIMAVLILSIFVSMFSSGQSGAPNLAISLAEQAAYFVMVFVIIRWVAPVLIKLFERLPVPQAVPIMSLVICLGMAYLADLTGLSAVIGAFFAGIAVAQTNAHEEVETNIAPIGYAFFVPIFFVSVGLEMRFDHFWSNLGLILGMTIVAILSKLIGGGLGAKLLGFNFHSAYIVGAGMVSRGEMALIIAQIGYQAKLLHPNLYSELIVVIVLSTILAPLLLKDGIERGGQVKECVRKRSDRVG</sequence>
<keyword evidence="10" id="KW-0739">Sodium transport</keyword>
<keyword evidence="6 11" id="KW-1133">Transmembrane helix</keyword>
<evidence type="ECO:0000259" key="12">
    <source>
        <dbReference type="Pfam" id="PF00999"/>
    </source>
</evidence>
<dbReference type="Gene3D" id="1.20.1530.20">
    <property type="match status" value="1"/>
</dbReference>
<evidence type="ECO:0000313" key="13">
    <source>
        <dbReference type="EMBL" id="KRN26181.1"/>
    </source>
</evidence>
<comment type="caution">
    <text evidence="13">The sequence shown here is derived from an EMBL/GenBank/DDBJ whole genome shotgun (WGS) entry which is preliminary data.</text>
</comment>
<keyword evidence="8" id="KW-0406">Ion transport</keyword>
<dbReference type="GO" id="GO:0016020">
    <property type="term" value="C:membrane"/>
    <property type="evidence" value="ECO:0007669"/>
    <property type="project" value="UniProtKB-SubCell"/>
</dbReference>
<feature type="transmembrane region" description="Helical" evidence="11">
    <location>
        <begin position="144"/>
        <end position="166"/>
    </location>
</feature>
<dbReference type="PANTHER" id="PTHR43562">
    <property type="entry name" value="NAPA-TYPE SODIUM/HYDROGEN ANTIPORTER"/>
    <property type="match status" value="1"/>
</dbReference>
<keyword evidence="14" id="KW-1185">Reference proteome</keyword>
<reference evidence="13 14" key="1">
    <citation type="journal article" date="2015" name="Genome Announc.">
        <title>Expanding the biotechnology potential of lactobacilli through comparative genomics of 213 strains and associated genera.</title>
        <authorList>
            <person name="Sun Z."/>
            <person name="Harris H.M."/>
            <person name="McCann A."/>
            <person name="Guo C."/>
            <person name="Argimon S."/>
            <person name="Zhang W."/>
            <person name="Yang X."/>
            <person name="Jeffery I.B."/>
            <person name="Cooney J.C."/>
            <person name="Kagawa T.F."/>
            <person name="Liu W."/>
            <person name="Song Y."/>
            <person name="Salvetti E."/>
            <person name="Wrobel A."/>
            <person name="Rasinkangas P."/>
            <person name="Parkhill J."/>
            <person name="Rea M.C."/>
            <person name="O'Sullivan O."/>
            <person name="Ritari J."/>
            <person name="Douillard F.P."/>
            <person name="Paul Ross R."/>
            <person name="Yang R."/>
            <person name="Briner A.E."/>
            <person name="Felis G.E."/>
            <person name="de Vos W.M."/>
            <person name="Barrangou R."/>
            <person name="Klaenhammer T.R."/>
            <person name="Caufield P.W."/>
            <person name="Cui Y."/>
            <person name="Zhang H."/>
            <person name="O'Toole P.W."/>
        </authorList>
    </citation>
    <scope>NUCLEOTIDE SEQUENCE [LARGE SCALE GENOMIC DNA]</scope>
    <source>
        <strain evidence="13 14">DSM 23365</strain>
    </source>
</reference>
<dbReference type="GO" id="GO:0015297">
    <property type="term" value="F:antiporter activity"/>
    <property type="evidence" value="ECO:0007669"/>
    <property type="project" value="UniProtKB-KW"/>
</dbReference>
<feature type="transmembrane region" description="Helical" evidence="11">
    <location>
        <begin position="219"/>
        <end position="250"/>
    </location>
</feature>
<protein>
    <submittedName>
        <fullName evidence="13">Na+ H+ antiporter</fullName>
    </submittedName>
</protein>
<proteinExistence type="inferred from homology"/>
<feature type="transmembrane region" description="Helical" evidence="11">
    <location>
        <begin position="114"/>
        <end position="132"/>
    </location>
</feature>
<keyword evidence="7" id="KW-0915">Sodium</keyword>
<dbReference type="InterPro" id="IPR038770">
    <property type="entry name" value="Na+/solute_symporter_sf"/>
</dbReference>
<name>A0A0R2FIY8_9LACO</name>
<feature type="transmembrane region" description="Helical" evidence="11">
    <location>
        <begin position="287"/>
        <end position="307"/>
    </location>
</feature>
<evidence type="ECO:0000256" key="4">
    <source>
        <dbReference type="ARBA" id="ARBA00022449"/>
    </source>
</evidence>
<evidence type="ECO:0000256" key="9">
    <source>
        <dbReference type="ARBA" id="ARBA00023136"/>
    </source>
</evidence>
<accession>A0A0R2FIY8</accession>
<dbReference type="InterPro" id="IPR006153">
    <property type="entry name" value="Cation/H_exchanger_TM"/>
</dbReference>
<evidence type="ECO:0000256" key="2">
    <source>
        <dbReference type="ARBA" id="ARBA00005551"/>
    </source>
</evidence>
<comment type="similarity">
    <text evidence="2">Belongs to the monovalent cation:proton antiporter 2 (CPA2) transporter (TC 2.A.37) family.</text>
</comment>
<dbReference type="RefSeq" id="WP_057151699.1">
    <property type="nucleotide sequence ID" value="NZ_AYZM01000042.1"/>
</dbReference>
<gene>
    <name evidence="13" type="ORF">FD14_GL002640</name>
</gene>